<proteinExistence type="predicted"/>
<gene>
    <name evidence="2" type="ORF">A2989_03580</name>
</gene>
<dbReference type="EMBL" id="MEXN01000005">
    <property type="protein sequence ID" value="OGD03735.1"/>
    <property type="molecule type" value="Genomic_DNA"/>
</dbReference>
<evidence type="ECO:0000313" key="2">
    <source>
        <dbReference type="EMBL" id="OGD03735.1"/>
    </source>
</evidence>
<feature type="compositionally biased region" description="Basic and acidic residues" evidence="1">
    <location>
        <begin position="237"/>
        <end position="250"/>
    </location>
</feature>
<dbReference type="Proteomes" id="UP000177080">
    <property type="component" value="Unassembled WGS sequence"/>
</dbReference>
<accession>A0A1F4ZC03</accession>
<reference evidence="2 3" key="1">
    <citation type="journal article" date="2016" name="Nat. Commun.">
        <title>Thousands of microbial genomes shed light on interconnected biogeochemical processes in an aquifer system.</title>
        <authorList>
            <person name="Anantharaman K."/>
            <person name="Brown C.T."/>
            <person name="Hug L.A."/>
            <person name="Sharon I."/>
            <person name="Castelle C.J."/>
            <person name="Probst A.J."/>
            <person name="Thomas B.C."/>
            <person name="Singh A."/>
            <person name="Wilkins M.J."/>
            <person name="Karaoz U."/>
            <person name="Brodie E.L."/>
            <person name="Williams K.H."/>
            <person name="Hubbard S.S."/>
            <person name="Banfield J.F."/>
        </authorList>
    </citation>
    <scope>NUCLEOTIDE SEQUENCE [LARGE SCALE GENOMIC DNA]</scope>
</reference>
<dbReference type="STRING" id="1797259.A2989_03580"/>
<dbReference type="SUPFAM" id="SSF48452">
    <property type="entry name" value="TPR-like"/>
    <property type="match status" value="1"/>
</dbReference>
<dbReference type="InterPro" id="IPR011990">
    <property type="entry name" value="TPR-like_helical_dom_sf"/>
</dbReference>
<evidence type="ECO:0000313" key="3">
    <source>
        <dbReference type="Proteomes" id="UP000177080"/>
    </source>
</evidence>
<dbReference type="AlphaFoldDB" id="A0A1F4ZC03"/>
<protein>
    <recommendedName>
        <fullName evidence="4">Tetratricopeptide repeat protein</fullName>
    </recommendedName>
</protein>
<organism evidence="2 3">
    <name type="scientific">Candidatus Amesbacteria bacterium RIFCSPLOWO2_01_FULL_48_25</name>
    <dbReference type="NCBI Taxonomy" id="1797259"/>
    <lineage>
        <taxon>Bacteria</taxon>
        <taxon>Candidatus Amesiibacteriota</taxon>
    </lineage>
</organism>
<feature type="region of interest" description="Disordered" evidence="1">
    <location>
        <begin position="219"/>
        <end position="250"/>
    </location>
</feature>
<dbReference type="Gene3D" id="1.25.40.10">
    <property type="entry name" value="Tetratricopeptide repeat domain"/>
    <property type="match status" value="1"/>
</dbReference>
<name>A0A1F4ZC03_9BACT</name>
<sequence length="250" mass="27967">MDYTPQDAINAALKSDWKQAVTTNLRLIKQNPKDIDSLNRLGRAYTELGLKTKAKNIYSQVTRLDKFNSIATRNLELLKKSRVSPIRSSPPPAVLPLFLEEPGVTKTVPLIRPGDPKVISSLHPGDAVKIVARGHLVSVVSSQNAYLGRLPDDLASRLRSLINAGNKYDAWIKSVDTREHVSSPTLKIFIRETFRSHKFRHSPSFPLSEKLSYAAFTPPELVHDEKPDVSTPEEQDTESRFDADSAREES</sequence>
<evidence type="ECO:0008006" key="4">
    <source>
        <dbReference type="Google" id="ProtNLM"/>
    </source>
</evidence>
<evidence type="ECO:0000256" key="1">
    <source>
        <dbReference type="SAM" id="MobiDB-lite"/>
    </source>
</evidence>
<comment type="caution">
    <text evidence="2">The sequence shown here is derived from an EMBL/GenBank/DDBJ whole genome shotgun (WGS) entry which is preliminary data.</text>
</comment>